<evidence type="ECO:0000313" key="2">
    <source>
        <dbReference type="Proteomes" id="UP000683360"/>
    </source>
</evidence>
<evidence type="ECO:0000313" key="1">
    <source>
        <dbReference type="EMBL" id="CAG2254598.1"/>
    </source>
</evidence>
<organism evidence="1 2">
    <name type="scientific">Mytilus edulis</name>
    <name type="common">Blue mussel</name>
    <dbReference type="NCBI Taxonomy" id="6550"/>
    <lineage>
        <taxon>Eukaryota</taxon>
        <taxon>Metazoa</taxon>
        <taxon>Spiralia</taxon>
        <taxon>Lophotrochozoa</taxon>
        <taxon>Mollusca</taxon>
        <taxon>Bivalvia</taxon>
        <taxon>Autobranchia</taxon>
        <taxon>Pteriomorphia</taxon>
        <taxon>Mytilida</taxon>
        <taxon>Mytiloidea</taxon>
        <taxon>Mytilidae</taxon>
        <taxon>Mytilinae</taxon>
        <taxon>Mytilus</taxon>
    </lineage>
</organism>
<proteinExistence type="predicted"/>
<dbReference type="AlphaFoldDB" id="A0A8S3VAT1"/>
<reference evidence="1" key="1">
    <citation type="submission" date="2021-03" db="EMBL/GenBank/DDBJ databases">
        <authorList>
            <person name="Bekaert M."/>
        </authorList>
    </citation>
    <scope>NUCLEOTIDE SEQUENCE</scope>
</reference>
<comment type="caution">
    <text evidence="1">The sequence shown here is derived from an EMBL/GenBank/DDBJ whole genome shotgun (WGS) entry which is preliminary data.</text>
</comment>
<protein>
    <submittedName>
        <fullName evidence="1">Uncharacterized protein</fullName>
    </submittedName>
</protein>
<sequence>MDSINECKLETKHAEIIDENQLCLGAEETIQNLNNVCHEEIKDTVVEHTLPEETNVDLTDPTSNPLNIPYIDSDVMFDEKTTDISQLEHQNNASNLDKRKFVKYVCASLIPQQNLLDIMSLHDWLFLVKQMLPLAFIVSCETEELVAVKLCQEISETLLSIDVSPTDYILKIGSIISNCDGKIDTEELWCFLFDVLSDIKCKNKANPFVLQKLFCSYIVRCLVSNSENDGPLKFVLAKVCNGDIFDNQLSHFGQILKFAVMIDVEDDEKIPIWIFFLTVRKMKMKFLFATCFDEYLTTLDFSDGKNMAFPILLSDVLEEYAVNIDAEMIRSVDSSSCELLGYLSYAFQKASEGILSIQTIMAVAFLRKFLKTYANILQSNNYDTSTVELLSAPVNSLLCITEGNTFTYLLNSELLHFILKTFEKNIRETQFKLNIFELSVAVMPPTPHMVSIMLHMTGAILSAGCKENIWYRLIKAPKEFTQLFIPLLDICSLNKMEDWSKVLMKIQPVSINVLQILMYSSITSCLGFGLAEEESFKDLFKMSGELF</sequence>
<name>A0A8S3VAT1_MYTED</name>
<keyword evidence="2" id="KW-1185">Reference proteome</keyword>
<gene>
    <name evidence="1" type="ORF">MEDL_66086</name>
</gene>
<accession>A0A8S3VAT1</accession>
<dbReference type="Proteomes" id="UP000683360">
    <property type="component" value="Unassembled WGS sequence"/>
</dbReference>
<dbReference type="EMBL" id="CAJPWZ010003250">
    <property type="protein sequence ID" value="CAG2254598.1"/>
    <property type="molecule type" value="Genomic_DNA"/>
</dbReference>